<sequence>MLELVVMLGVCVFTSAQNFETGDNSTVTGCSSARSGGIKKVSTGKRICPLRGDVDKTWGAERFVGTLQDINFTMCVEISLFATKELALLKIFHFAAANFLCISTMAEEDYNSFLY</sequence>
<organism evidence="2 3">
    <name type="scientific">Parascaris equorum</name>
    <name type="common">Equine roundworm</name>
    <dbReference type="NCBI Taxonomy" id="6256"/>
    <lineage>
        <taxon>Eukaryota</taxon>
        <taxon>Metazoa</taxon>
        <taxon>Ecdysozoa</taxon>
        <taxon>Nematoda</taxon>
        <taxon>Chromadorea</taxon>
        <taxon>Rhabditida</taxon>
        <taxon>Spirurina</taxon>
        <taxon>Ascaridomorpha</taxon>
        <taxon>Ascaridoidea</taxon>
        <taxon>Ascarididae</taxon>
        <taxon>Parascaris</taxon>
    </lineage>
</organism>
<dbReference type="AlphaFoldDB" id="A0A914R720"/>
<feature type="chain" id="PRO_5037502694" evidence="1">
    <location>
        <begin position="17"/>
        <end position="115"/>
    </location>
</feature>
<name>A0A914R720_PAREQ</name>
<feature type="signal peptide" evidence="1">
    <location>
        <begin position="1"/>
        <end position="16"/>
    </location>
</feature>
<evidence type="ECO:0000256" key="1">
    <source>
        <dbReference type="SAM" id="SignalP"/>
    </source>
</evidence>
<evidence type="ECO:0000313" key="2">
    <source>
        <dbReference type="Proteomes" id="UP000887564"/>
    </source>
</evidence>
<keyword evidence="1" id="KW-0732">Signal</keyword>
<proteinExistence type="predicted"/>
<protein>
    <submittedName>
        <fullName evidence="3">Secreted protein</fullName>
    </submittedName>
</protein>
<dbReference type="Proteomes" id="UP000887564">
    <property type="component" value="Unplaced"/>
</dbReference>
<dbReference type="WBParaSite" id="PEQ_0000243901-mRNA-1">
    <property type="protein sequence ID" value="PEQ_0000243901-mRNA-1"/>
    <property type="gene ID" value="PEQ_0000243901"/>
</dbReference>
<reference evidence="3" key="1">
    <citation type="submission" date="2022-11" db="UniProtKB">
        <authorList>
            <consortium name="WormBaseParasite"/>
        </authorList>
    </citation>
    <scope>IDENTIFICATION</scope>
</reference>
<keyword evidence="2" id="KW-1185">Reference proteome</keyword>
<evidence type="ECO:0000313" key="3">
    <source>
        <dbReference type="WBParaSite" id="PEQ_0000243901-mRNA-1"/>
    </source>
</evidence>
<accession>A0A914R720</accession>